<evidence type="ECO:0000256" key="1">
    <source>
        <dbReference type="SAM" id="SignalP"/>
    </source>
</evidence>
<accession>A0ABV1FRK9</accession>
<reference evidence="3 4" key="1">
    <citation type="submission" date="2024-04" db="EMBL/GenBank/DDBJ databases">
        <title>Human intestinal bacterial collection.</title>
        <authorList>
            <person name="Pauvert C."/>
            <person name="Hitch T.C.A."/>
            <person name="Clavel T."/>
        </authorList>
    </citation>
    <scope>NUCLEOTIDE SEQUENCE [LARGE SCALE GENOMIC DNA]</scope>
    <source>
        <strain evidence="3 4">CLA-AA-H145</strain>
    </source>
</reference>
<feature type="domain" description="Putative auto-transporter adhesin head GIN" evidence="2">
    <location>
        <begin position="190"/>
        <end position="249"/>
    </location>
</feature>
<dbReference type="PROSITE" id="PS51257">
    <property type="entry name" value="PROKAR_LIPOPROTEIN"/>
    <property type="match status" value="1"/>
</dbReference>
<keyword evidence="1" id="KW-0732">Signal</keyword>
<organism evidence="3 4">
    <name type="scientific">Hallella faecis</name>
    <dbReference type="NCBI Taxonomy" id="2841596"/>
    <lineage>
        <taxon>Bacteria</taxon>
        <taxon>Pseudomonadati</taxon>
        <taxon>Bacteroidota</taxon>
        <taxon>Bacteroidia</taxon>
        <taxon>Bacteroidales</taxon>
        <taxon>Prevotellaceae</taxon>
        <taxon>Hallella</taxon>
    </lineage>
</organism>
<evidence type="ECO:0000313" key="3">
    <source>
        <dbReference type="EMBL" id="MEQ2487048.1"/>
    </source>
</evidence>
<feature type="signal peptide" evidence="1">
    <location>
        <begin position="1"/>
        <end position="24"/>
    </location>
</feature>
<feature type="domain" description="Putative auto-transporter adhesin head GIN" evidence="2">
    <location>
        <begin position="49"/>
        <end position="186"/>
    </location>
</feature>
<dbReference type="EMBL" id="JBBNFP010000030">
    <property type="protein sequence ID" value="MEQ2487048.1"/>
    <property type="molecule type" value="Genomic_DNA"/>
</dbReference>
<evidence type="ECO:0000313" key="4">
    <source>
        <dbReference type="Proteomes" id="UP001487296"/>
    </source>
</evidence>
<dbReference type="RefSeq" id="WP_215760092.1">
    <property type="nucleotide sequence ID" value="NZ_JAHKBE010000029.1"/>
</dbReference>
<comment type="caution">
    <text evidence="3">The sequence shown here is derived from an EMBL/GenBank/DDBJ whole genome shotgun (WGS) entry which is preliminary data.</text>
</comment>
<keyword evidence="4" id="KW-1185">Reference proteome</keyword>
<name>A0ABV1FRK9_9BACT</name>
<dbReference type="Proteomes" id="UP001487296">
    <property type="component" value="Unassembled WGS sequence"/>
</dbReference>
<sequence length="251" mass="26870">MKSKNLLLLALVTLFALAFSSCSAKRVVASDVSVVDGSDDHRTFNVDSFDRIEQSGVTTIRFTQGPHVSVTATGPSRELNNLNVYTKGGCLYVENKDKRGNGRHQGCELVVVAPNLTDLDVCGVCSFHASKLDVDHFNLKVSGVSSFHVEQINCNDTHFDVSGVGNINTTVSGDKLYADLSGVSNSKISFKGKTLNIENSGVGKTTVYVECDELKASNSGNATLKIKGTADDTHVDNSGLAKIDTSELNQY</sequence>
<dbReference type="InterPro" id="IPR021255">
    <property type="entry name" value="DUF2807"/>
</dbReference>
<gene>
    <name evidence="3" type="ORF">AAAT34_08255</name>
</gene>
<evidence type="ECO:0000259" key="2">
    <source>
        <dbReference type="Pfam" id="PF10988"/>
    </source>
</evidence>
<dbReference type="Pfam" id="PF10988">
    <property type="entry name" value="DUF2807"/>
    <property type="match status" value="2"/>
</dbReference>
<dbReference type="Gene3D" id="2.160.20.120">
    <property type="match status" value="1"/>
</dbReference>
<feature type="chain" id="PRO_5047064770" evidence="1">
    <location>
        <begin position="25"/>
        <end position="251"/>
    </location>
</feature>
<protein>
    <submittedName>
        <fullName evidence="3">DUF2807 domain-containing protein</fullName>
    </submittedName>
</protein>
<proteinExistence type="predicted"/>